<accession>A0A4Y2SNS4</accession>
<dbReference type="Proteomes" id="UP000499080">
    <property type="component" value="Unassembled WGS sequence"/>
</dbReference>
<evidence type="ECO:0000313" key="1">
    <source>
        <dbReference type="EMBL" id="GBN89948.1"/>
    </source>
</evidence>
<dbReference type="EMBL" id="BGPR01023060">
    <property type="protein sequence ID" value="GBN89948.1"/>
    <property type="molecule type" value="Genomic_DNA"/>
</dbReference>
<organism evidence="1 3">
    <name type="scientific">Araneus ventricosus</name>
    <name type="common">Orbweaver spider</name>
    <name type="synonym">Epeira ventricosa</name>
    <dbReference type="NCBI Taxonomy" id="182803"/>
    <lineage>
        <taxon>Eukaryota</taxon>
        <taxon>Metazoa</taxon>
        <taxon>Ecdysozoa</taxon>
        <taxon>Arthropoda</taxon>
        <taxon>Chelicerata</taxon>
        <taxon>Arachnida</taxon>
        <taxon>Araneae</taxon>
        <taxon>Araneomorphae</taxon>
        <taxon>Entelegynae</taxon>
        <taxon>Araneoidea</taxon>
        <taxon>Araneidae</taxon>
        <taxon>Araneus</taxon>
    </lineage>
</organism>
<keyword evidence="3" id="KW-1185">Reference proteome</keyword>
<protein>
    <submittedName>
        <fullName evidence="1">Uncharacterized protein</fullName>
    </submittedName>
</protein>
<evidence type="ECO:0000313" key="2">
    <source>
        <dbReference type="EMBL" id="GBN89982.1"/>
    </source>
</evidence>
<comment type="caution">
    <text evidence="1">The sequence shown here is derived from an EMBL/GenBank/DDBJ whole genome shotgun (WGS) entry which is preliminary data.</text>
</comment>
<name>A0A4Y2SNS4_ARAVE</name>
<gene>
    <name evidence="2" type="ORF">AVEN_200418_1</name>
    <name evidence="1" type="ORF">AVEN_3245_1</name>
</gene>
<proteinExistence type="predicted"/>
<evidence type="ECO:0000313" key="3">
    <source>
        <dbReference type="Proteomes" id="UP000499080"/>
    </source>
</evidence>
<reference evidence="1 3" key="1">
    <citation type="journal article" date="2019" name="Sci. Rep.">
        <title>Orb-weaving spider Araneus ventricosus genome elucidates the spidroin gene catalogue.</title>
        <authorList>
            <person name="Kono N."/>
            <person name="Nakamura H."/>
            <person name="Ohtoshi R."/>
            <person name="Moran D.A.P."/>
            <person name="Shinohara A."/>
            <person name="Yoshida Y."/>
            <person name="Fujiwara M."/>
            <person name="Mori M."/>
            <person name="Tomita M."/>
            <person name="Arakawa K."/>
        </authorList>
    </citation>
    <scope>NUCLEOTIDE SEQUENCE [LARGE SCALE GENOMIC DNA]</scope>
</reference>
<sequence length="88" mass="9982">MGIVIKEDDTFTQYARVFPSDGFTMAQCLFLFSEIEGTLIWNKVLFKLLIGPGTLIWNWLNGQGRDFCQAGLNKLVLSSEKCLNRFGD</sequence>
<dbReference type="OrthoDB" id="616263at2759"/>
<dbReference type="EMBL" id="BGPR01023078">
    <property type="protein sequence ID" value="GBN89982.1"/>
    <property type="molecule type" value="Genomic_DNA"/>
</dbReference>
<dbReference type="AlphaFoldDB" id="A0A4Y2SNS4"/>